<evidence type="ECO:0000256" key="2">
    <source>
        <dbReference type="SAM" id="Phobius"/>
    </source>
</evidence>
<name>K2JKX2_9GAMM</name>
<organism evidence="3 4">
    <name type="scientific">Gallaecimonas xiamenensis 3-C-1</name>
    <dbReference type="NCBI Taxonomy" id="745411"/>
    <lineage>
        <taxon>Bacteria</taxon>
        <taxon>Pseudomonadati</taxon>
        <taxon>Pseudomonadota</taxon>
        <taxon>Gammaproteobacteria</taxon>
        <taxon>Enterobacterales</taxon>
        <taxon>Gallaecimonadaceae</taxon>
        <taxon>Gallaecimonas</taxon>
    </lineage>
</organism>
<keyword evidence="2" id="KW-1133">Transmembrane helix</keyword>
<protein>
    <submittedName>
        <fullName evidence="3">General secretory pathway protein J</fullName>
    </submittedName>
</protein>
<sequence length="218" mass="24837">MKHGGFTLVELLIALVLTSLLAVLVSGGLRIATQTWHSLYGRSDALQEALLAEQFLRELLAGSNDMRLRSDDSRTLQVVMYGDQQQLIFLAPQPRQLGPLGTPTWCQLALLDTEDGPALTLTLLPMDTEENRISWPDLEERLRQEGRQLVLTRAVQGLQFDYYRVRDRQGDWRPQWQGENQLPELIRIQFQVAEENRLFWPALSIQPQGKAYGLKSPS</sequence>
<dbReference type="EMBL" id="AMRI01000006">
    <property type="protein sequence ID" value="EKE75973.1"/>
    <property type="molecule type" value="Genomic_DNA"/>
</dbReference>
<dbReference type="GO" id="GO:0016020">
    <property type="term" value="C:membrane"/>
    <property type="evidence" value="ECO:0007669"/>
    <property type="project" value="UniProtKB-SubCell"/>
</dbReference>
<reference evidence="3 4" key="1">
    <citation type="journal article" date="2012" name="J. Bacteriol.">
        <title>Genome Sequence of Gallaecimonas xiamenensis Type Strain 3-C-1.</title>
        <authorList>
            <person name="Lai Q."/>
            <person name="Wang L."/>
            <person name="Wang W."/>
            <person name="Shao Z."/>
        </authorList>
    </citation>
    <scope>NUCLEOTIDE SEQUENCE [LARGE SCALE GENOMIC DNA]</scope>
    <source>
        <strain evidence="3 4">3-C-1</strain>
    </source>
</reference>
<evidence type="ECO:0000313" key="4">
    <source>
        <dbReference type="Proteomes" id="UP000006755"/>
    </source>
</evidence>
<dbReference type="Pfam" id="PF07963">
    <property type="entry name" value="N_methyl"/>
    <property type="match status" value="1"/>
</dbReference>
<dbReference type="NCBIfam" id="TIGR02532">
    <property type="entry name" value="IV_pilin_GFxxxE"/>
    <property type="match status" value="1"/>
</dbReference>
<comment type="subcellular location">
    <subcellularLocation>
        <location evidence="1">Membrane</location>
        <topology evidence="1">Single-pass membrane protein</topology>
    </subcellularLocation>
</comment>
<accession>K2JKX2</accession>
<dbReference type="STRING" id="745411.B3C1_05922"/>
<dbReference type="SUPFAM" id="SSF54523">
    <property type="entry name" value="Pili subunits"/>
    <property type="match status" value="1"/>
</dbReference>
<feature type="transmembrane region" description="Helical" evidence="2">
    <location>
        <begin position="12"/>
        <end position="32"/>
    </location>
</feature>
<gene>
    <name evidence="3" type="ORF">B3C1_05922</name>
</gene>
<dbReference type="InterPro" id="IPR012902">
    <property type="entry name" value="N_methyl_site"/>
</dbReference>
<comment type="caution">
    <text evidence="3">The sequence shown here is derived from an EMBL/GenBank/DDBJ whole genome shotgun (WGS) entry which is preliminary data.</text>
</comment>
<keyword evidence="2" id="KW-0472">Membrane</keyword>
<dbReference type="AlphaFoldDB" id="K2JKX2"/>
<dbReference type="InterPro" id="IPR045584">
    <property type="entry name" value="Pilin-like"/>
</dbReference>
<evidence type="ECO:0000256" key="1">
    <source>
        <dbReference type="ARBA" id="ARBA00004167"/>
    </source>
</evidence>
<dbReference type="Proteomes" id="UP000006755">
    <property type="component" value="Unassembled WGS sequence"/>
</dbReference>
<proteinExistence type="predicted"/>
<evidence type="ECO:0000313" key="3">
    <source>
        <dbReference type="EMBL" id="EKE75973.1"/>
    </source>
</evidence>
<keyword evidence="2" id="KW-0812">Transmembrane</keyword>
<keyword evidence="4" id="KW-1185">Reference proteome</keyword>
<dbReference type="RefSeq" id="WP_008483563.1">
    <property type="nucleotide sequence ID" value="NZ_AMRI01000006.1"/>
</dbReference>
<dbReference type="PROSITE" id="PS00409">
    <property type="entry name" value="PROKAR_NTER_METHYL"/>
    <property type="match status" value="1"/>
</dbReference>
<dbReference type="eggNOG" id="COG4968">
    <property type="taxonomic scope" value="Bacteria"/>
</dbReference>